<dbReference type="RefSeq" id="WP_176227300.1">
    <property type="nucleotide sequence ID" value="NZ_BLRV01000318.1"/>
</dbReference>
<sequence length="122" mass="14077">MVQYTPFERFMAAARFEQVDYVPIVGAITHVYMNHLMGYQAEGIEALLDRERNIAILRYGAEVFPEVPLIFIVNPFSNILMDMLLQLDNRDAFYWGQSELRVGKIRSTEDLAKIEIPEAFSS</sequence>
<gene>
    <name evidence="1" type="ORF">HKBW3S06_01516</name>
</gene>
<dbReference type="AlphaFoldDB" id="A0A6V8NPG2"/>
<evidence type="ECO:0000313" key="1">
    <source>
        <dbReference type="EMBL" id="GFP22289.1"/>
    </source>
</evidence>
<reference evidence="1 2" key="1">
    <citation type="journal article" date="2020" name="Front. Microbiol.">
        <title>Single-cell genomics of novel Actinobacteria with the Wood-Ljungdahl pathway discovered in a serpentinizing system.</title>
        <authorList>
            <person name="Merino N."/>
            <person name="Kawai M."/>
            <person name="Boyd E.S."/>
            <person name="Colman D.R."/>
            <person name="McGlynn S.E."/>
            <person name="Nealson K.H."/>
            <person name="Kurokawa K."/>
            <person name="Hongoh Y."/>
        </authorList>
    </citation>
    <scope>NUCLEOTIDE SEQUENCE [LARGE SCALE GENOMIC DNA]</scope>
    <source>
        <strain evidence="1 2">S06</strain>
    </source>
</reference>
<accession>A0A6V8NPG2</accession>
<name>A0A6V8NPG2_9ACTN</name>
<proteinExistence type="predicted"/>
<organism evidence="1 2">
    <name type="scientific">Candidatus Hakubella thermalkaliphila</name>
    <dbReference type="NCBI Taxonomy" id="2754717"/>
    <lineage>
        <taxon>Bacteria</taxon>
        <taxon>Bacillati</taxon>
        <taxon>Actinomycetota</taxon>
        <taxon>Actinomycetota incertae sedis</taxon>
        <taxon>Candidatus Hakubellales</taxon>
        <taxon>Candidatus Hakubellaceae</taxon>
        <taxon>Candidatus Hakubella</taxon>
    </lineage>
</organism>
<dbReference type="Proteomes" id="UP000580051">
    <property type="component" value="Unassembled WGS sequence"/>
</dbReference>
<dbReference type="EMBL" id="BLRV01000318">
    <property type="protein sequence ID" value="GFP22289.1"/>
    <property type="molecule type" value="Genomic_DNA"/>
</dbReference>
<feature type="non-terminal residue" evidence="1">
    <location>
        <position position="122"/>
    </location>
</feature>
<comment type="caution">
    <text evidence="1">The sequence shown here is derived from an EMBL/GenBank/DDBJ whole genome shotgun (WGS) entry which is preliminary data.</text>
</comment>
<protein>
    <submittedName>
        <fullName evidence="1">Uncharacterized protein</fullName>
    </submittedName>
</protein>
<evidence type="ECO:0000313" key="2">
    <source>
        <dbReference type="Proteomes" id="UP000580051"/>
    </source>
</evidence>